<name>A0A2I8F514_9BURK</name>
<dbReference type="GO" id="GO:0003755">
    <property type="term" value="F:peptidyl-prolyl cis-trans isomerase activity"/>
    <property type="evidence" value="ECO:0007669"/>
    <property type="project" value="UniProtKB-KW"/>
</dbReference>
<dbReference type="KEGG" id="pter:C2L65_41895"/>
<dbReference type="OrthoDB" id="8929268at2"/>
<comment type="similarity">
    <text evidence="2">Belongs to the PpiC/parvulin rotamase family.</text>
</comment>
<dbReference type="InterPro" id="IPR050245">
    <property type="entry name" value="PrsA_foldase"/>
</dbReference>
<proteinExistence type="inferred from homology"/>
<dbReference type="InterPro" id="IPR027304">
    <property type="entry name" value="Trigger_fact/SurA_dom_sf"/>
</dbReference>
<organism evidence="10 11">
    <name type="scientific">Paraburkholderia terrae</name>
    <dbReference type="NCBI Taxonomy" id="311230"/>
    <lineage>
        <taxon>Bacteria</taxon>
        <taxon>Pseudomonadati</taxon>
        <taxon>Pseudomonadota</taxon>
        <taxon>Betaproteobacteria</taxon>
        <taxon>Burkholderiales</taxon>
        <taxon>Burkholderiaceae</taxon>
        <taxon>Paraburkholderia</taxon>
    </lineage>
</organism>
<comment type="catalytic activity">
    <reaction evidence="1">
        <text>[protein]-peptidylproline (omega=180) = [protein]-peptidylproline (omega=0)</text>
        <dbReference type="Rhea" id="RHEA:16237"/>
        <dbReference type="Rhea" id="RHEA-COMP:10747"/>
        <dbReference type="Rhea" id="RHEA-COMP:10748"/>
        <dbReference type="ChEBI" id="CHEBI:83833"/>
        <dbReference type="ChEBI" id="CHEBI:83834"/>
        <dbReference type="EC" id="5.2.1.8"/>
    </reaction>
</comment>
<evidence type="ECO:0000259" key="9">
    <source>
        <dbReference type="PROSITE" id="PS50198"/>
    </source>
</evidence>
<gene>
    <name evidence="10" type="ORF">C2L65_41895</name>
</gene>
<feature type="domain" description="PpiC" evidence="9">
    <location>
        <begin position="163"/>
        <end position="262"/>
    </location>
</feature>
<dbReference type="SUPFAM" id="SSF54534">
    <property type="entry name" value="FKBP-like"/>
    <property type="match status" value="1"/>
</dbReference>
<evidence type="ECO:0000313" key="10">
    <source>
        <dbReference type="EMBL" id="AUT66800.1"/>
    </source>
</evidence>
<dbReference type="EMBL" id="CP026114">
    <property type="protein sequence ID" value="AUT66800.1"/>
    <property type="molecule type" value="Genomic_DNA"/>
</dbReference>
<evidence type="ECO:0000256" key="4">
    <source>
        <dbReference type="ARBA" id="ARBA00022729"/>
    </source>
</evidence>
<dbReference type="EC" id="5.2.1.8" evidence="3"/>
<evidence type="ECO:0000256" key="7">
    <source>
        <dbReference type="PROSITE-ProRule" id="PRU00278"/>
    </source>
</evidence>
<evidence type="ECO:0000256" key="2">
    <source>
        <dbReference type="ARBA" id="ARBA00007656"/>
    </source>
</evidence>
<accession>A0A2I8F514</accession>
<dbReference type="InterPro" id="IPR046357">
    <property type="entry name" value="PPIase_dom_sf"/>
</dbReference>
<keyword evidence="6 7" id="KW-0413">Isomerase</keyword>
<evidence type="ECO:0000256" key="1">
    <source>
        <dbReference type="ARBA" id="ARBA00000971"/>
    </source>
</evidence>
<dbReference type="RefSeq" id="WP_042309188.1">
    <property type="nucleotide sequence ID" value="NZ_CP026114.1"/>
</dbReference>
<dbReference type="InterPro" id="IPR000297">
    <property type="entry name" value="PPIase_PpiC"/>
</dbReference>
<feature type="chain" id="PRO_5014399823" description="peptidylprolyl isomerase" evidence="8">
    <location>
        <begin position="21"/>
        <end position="307"/>
    </location>
</feature>
<reference evidence="10 11" key="1">
    <citation type="submission" date="2018-01" db="EMBL/GenBank/DDBJ databases">
        <title>Species boundaries and ecological features among Paraburkholderia terrae DSMZ17804T, P. hospita DSMZ17164T and P. caribensis DSMZ13236T.</title>
        <authorList>
            <person name="Pratama A.A."/>
        </authorList>
    </citation>
    <scope>NUCLEOTIDE SEQUENCE [LARGE SCALE GENOMIC DNA]</scope>
    <source>
        <strain evidence="10 11">DSM 17804</strain>
    </source>
</reference>
<keyword evidence="4 8" id="KW-0732">Signal</keyword>
<evidence type="ECO:0000256" key="6">
    <source>
        <dbReference type="ARBA" id="ARBA00023235"/>
    </source>
</evidence>
<protein>
    <recommendedName>
        <fullName evidence="3">peptidylprolyl isomerase</fullName>
        <ecNumber evidence="3">5.2.1.8</ecNumber>
    </recommendedName>
</protein>
<dbReference type="PANTHER" id="PTHR47245">
    <property type="entry name" value="PEPTIDYLPROLYL ISOMERASE"/>
    <property type="match status" value="1"/>
</dbReference>
<evidence type="ECO:0000256" key="3">
    <source>
        <dbReference type="ARBA" id="ARBA00013194"/>
    </source>
</evidence>
<dbReference type="PANTHER" id="PTHR47245:SF1">
    <property type="entry name" value="FOLDASE PROTEIN PRSA"/>
    <property type="match status" value="1"/>
</dbReference>
<dbReference type="Pfam" id="PF13145">
    <property type="entry name" value="Rotamase_2"/>
    <property type="match status" value="1"/>
</dbReference>
<dbReference type="PROSITE" id="PS50198">
    <property type="entry name" value="PPIC_PPIASE_2"/>
    <property type="match status" value="1"/>
</dbReference>
<dbReference type="AlphaFoldDB" id="A0A2I8F514"/>
<evidence type="ECO:0000256" key="8">
    <source>
        <dbReference type="SAM" id="SignalP"/>
    </source>
</evidence>
<sequence>MKRHLNHITFTRLTATLALAAGLSAIAAPSMATNKPSSSHAKAAAPASASVAASGPLPANAVARVNNVLITQEQVDAMLKATNTPDTLQTRTAIKNQLIARELFRQAAEKQHYDTRAQVLEAVEQAKSLAMTQAYLRDQVKPTPVTDADVKSRYDAIVATLGDKEYKPSVIAVKDEATAKDVLAQLKKGIDFAQLAKQVSQGPAAAQGGAMNWVSFKTPIQPGATQGWPQPVAEAMVKLPQGGVTTTPVQVGDAFWIVKMDQSRATQIPDFDTTKAALRQQLEQVALQKATAQVVVDLMKNASIQQQ</sequence>
<keyword evidence="5 7" id="KW-0697">Rotamase</keyword>
<dbReference type="SUPFAM" id="SSF109998">
    <property type="entry name" value="Triger factor/SurA peptide-binding domain-like"/>
    <property type="match status" value="1"/>
</dbReference>
<evidence type="ECO:0000313" key="11">
    <source>
        <dbReference type="Proteomes" id="UP000243502"/>
    </source>
</evidence>
<evidence type="ECO:0000256" key="5">
    <source>
        <dbReference type="ARBA" id="ARBA00023110"/>
    </source>
</evidence>
<dbReference type="Gene3D" id="3.10.50.40">
    <property type="match status" value="1"/>
</dbReference>
<feature type="signal peptide" evidence="8">
    <location>
        <begin position="1"/>
        <end position="20"/>
    </location>
</feature>
<dbReference type="Proteomes" id="UP000243502">
    <property type="component" value="Chromosome 4"/>
</dbReference>